<dbReference type="KEGG" id="dalk:DSCA_20390"/>
<dbReference type="SUPFAM" id="SSF47384">
    <property type="entry name" value="Homodimeric domain of signal transducing histidine kinase"/>
    <property type="match status" value="1"/>
</dbReference>
<evidence type="ECO:0000259" key="7">
    <source>
        <dbReference type="PROSITE" id="PS50112"/>
    </source>
</evidence>
<dbReference type="InterPro" id="IPR035965">
    <property type="entry name" value="PAS-like_dom_sf"/>
</dbReference>
<dbReference type="EC" id="2.7.13.3" evidence="2"/>
<evidence type="ECO:0000256" key="1">
    <source>
        <dbReference type="ARBA" id="ARBA00000085"/>
    </source>
</evidence>
<dbReference type="Pfam" id="PF00512">
    <property type="entry name" value="HisKA"/>
    <property type="match status" value="1"/>
</dbReference>
<dbReference type="Pfam" id="PF13426">
    <property type="entry name" value="PAS_9"/>
    <property type="match status" value="2"/>
</dbReference>
<dbReference type="SUPFAM" id="SSF55785">
    <property type="entry name" value="PYP-like sensor domain (PAS domain)"/>
    <property type="match status" value="2"/>
</dbReference>
<feature type="domain" description="Response regulatory" evidence="6">
    <location>
        <begin position="520"/>
        <end position="636"/>
    </location>
</feature>
<evidence type="ECO:0000259" key="6">
    <source>
        <dbReference type="PROSITE" id="PS50110"/>
    </source>
</evidence>
<dbReference type="CDD" id="cd00156">
    <property type="entry name" value="REC"/>
    <property type="match status" value="1"/>
</dbReference>
<dbReference type="InterPro" id="IPR036890">
    <property type="entry name" value="HATPase_C_sf"/>
</dbReference>
<evidence type="ECO:0000313" key="9">
    <source>
        <dbReference type="EMBL" id="BBO68109.1"/>
    </source>
</evidence>
<dbReference type="CDD" id="cd00082">
    <property type="entry name" value="HisKA"/>
    <property type="match status" value="1"/>
</dbReference>
<dbReference type="PROSITE" id="PS50109">
    <property type="entry name" value="HIS_KIN"/>
    <property type="match status" value="1"/>
</dbReference>
<dbReference type="InterPro" id="IPR000014">
    <property type="entry name" value="PAS"/>
</dbReference>
<evidence type="ECO:0000313" key="10">
    <source>
        <dbReference type="Proteomes" id="UP000427906"/>
    </source>
</evidence>
<name>A0A5K7YJT7_9BACT</name>
<dbReference type="SUPFAM" id="SSF55874">
    <property type="entry name" value="ATPase domain of HSP90 chaperone/DNA topoisomerase II/histidine kinase"/>
    <property type="match status" value="1"/>
</dbReference>
<dbReference type="PROSITE" id="PS50110">
    <property type="entry name" value="RESPONSE_REGULATORY"/>
    <property type="match status" value="1"/>
</dbReference>
<comment type="catalytic activity">
    <reaction evidence="1">
        <text>ATP + protein L-histidine = ADP + protein N-phospho-L-histidine.</text>
        <dbReference type="EC" id="2.7.13.3"/>
    </reaction>
</comment>
<evidence type="ECO:0000256" key="4">
    <source>
        <dbReference type="PROSITE-ProRule" id="PRU00169"/>
    </source>
</evidence>
<dbReference type="Gene3D" id="1.10.287.130">
    <property type="match status" value="1"/>
</dbReference>
<dbReference type="PROSITE" id="PS50113">
    <property type="entry name" value="PAC"/>
    <property type="match status" value="1"/>
</dbReference>
<dbReference type="InterPro" id="IPR001610">
    <property type="entry name" value="PAC"/>
</dbReference>
<dbReference type="InterPro" id="IPR003594">
    <property type="entry name" value="HATPase_dom"/>
</dbReference>
<gene>
    <name evidence="9" type="ORF">DSCA_20390</name>
</gene>
<dbReference type="CDD" id="cd00130">
    <property type="entry name" value="PAS"/>
    <property type="match status" value="2"/>
</dbReference>
<dbReference type="InterPro" id="IPR005467">
    <property type="entry name" value="His_kinase_dom"/>
</dbReference>
<accession>A0A5K7YJT7</accession>
<dbReference type="SMART" id="SM00448">
    <property type="entry name" value="REC"/>
    <property type="match status" value="1"/>
</dbReference>
<dbReference type="InterPro" id="IPR036097">
    <property type="entry name" value="HisK_dim/P_sf"/>
</dbReference>
<dbReference type="Pfam" id="PF02518">
    <property type="entry name" value="HATPase_c"/>
    <property type="match status" value="1"/>
</dbReference>
<dbReference type="EMBL" id="AP021874">
    <property type="protein sequence ID" value="BBO68109.1"/>
    <property type="molecule type" value="Genomic_DNA"/>
</dbReference>
<dbReference type="PROSITE" id="PS50112">
    <property type="entry name" value="PAS"/>
    <property type="match status" value="1"/>
</dbReference>
<dbReference type="InterPro" id="IPR004358">
    <property type="entry name" value="Sig_transdc_His_kin-like_C"/>
</dbReference>
<evidence type="ECO:0000256" key="3">
    <source>
        <dbReference type="ARBA" id="ARBA00022553"/>
    </source>
</evidence>
<dbReference type="GO" id="GO:0000155">
    <property type="term" value="F:phosphorelay sensor kinase activity"/>
    <property type="evidence" value="ECO:0007669"/>
    <property type="project" value="InterPro"/>
</dbReference>
<dbReference type="InterPro" id="IPR003661">
    <property type="entry name" value="HisK_dim/P_dom"/>
</dbReference>
<dbReference type="Gene3D" id="3.30.565.10">
    <property type="entry name" value="Histidine kinase-like ATPase, C-terminal domain"/>
    <property type="match status" value="1"/>
</dbReference>
<dbReference type="Gene3D" id="3.30.450.20">
    <property type="entry name" value="PAS domain"/>
    <property type="match status" value="2"/>
</dbReference>
<dbReference type="RefSeq" id="WP_167527693.1">
    <property type="nucleotide sequence ID" value="NZ_AP021874.1"/>
</dbReference>
<reference evidence="9 10" key="1">
    <citation type="submission" date="2019-11" db="EMBL/GenBank/DDBJ databases">
        <title>Comparative genomics of hydrocarbon-degrading Desulfosarcina strains.</title>
        <authorList>
            <person name="Watanabe M."/>
            <person name="Kojima H."/>
            <person name="Fukui M."/>
        </authorList>
    </citation>
    <scope>NUCLEOTIDE SEQUENCE [LARGE SCALE GENOMIC DNA]</scope>
    <source>
        <strain evidence="9 10">PL12</strain>
    </source>
</reference>
<dbReference type="PANTHER" id="PTHR43065:SF42">
    <property type="entry name" value="TWO-COMPONENT SENSOR PPRA"/>
    <property type="match status" value="1"/>
</dbReference>
<dbReference type="InterPro" id="IPR011006">
    <property type="entry name" value="CheY-like_superfamily"/>
</dbReference>
<dbReference type="SMART" id="SM00388">
    <property type="entry name" value="HisKA"/>
    <property type="match status" value="1"/>
</dbReference>
<keyword evidence="10" id="KW-1185">Reference proteome</keyword>
<dbReference type="SMART" id="SM00091">
    <property type="entry name" value="PAS"/>
    <property type="match status" value="2"/>
</dbReference>
<evidence type="ECO:0000256" key="2">
    <source>
        <dbReference type="ARBA" id="ARBA00012438"/>
    </source>
</evidence>
<dbReference type="InterPro" id="IPR000700">
    <property type="entry name" value="PAS-assoc_C"/>
</dbReference>
<dbReference type="InterPro" id="IPR001789">
    <property type="entry name" value="Sig_transdc_resp-reg_receiver"/>
</dbReference>
<feature type="domain" description="PAC" evidence="8">
    <location>
        <begin position="86"/>
        <end position="138"/>
    </location>
</feature>
<proteinExistence type="predicted"/>
<dbReference type="SMART" id="SM00086">
    <property type="entry name" value="PAC"/>
    <property type="match status" value="2"/>
</dbReference>
<dbReference type="Proteomes" id="UP000427906">
    <property type="component" value="Chromosome"/>
</dbReference>
<dbReference type="NCBIfam" id="TIGR00229">
    <property type="entry name" value="sensory_box"/>
    <property type="match status" value="2"/>
</dbReference>
<feature type="domain" description="PAS" evidence="7">
    <location>
        <begin position="24"/>
        <end position="66"/>
    </location>
</feature>
<protein>
    <recommendedName>
        <fullName evidence="2">histidine kinase</fullName>
        <ecNumber evidence="2">2.7.13.3</ecNumber>
    </recommendedName>
</protein>
<feature type="modified residue" description="4-aspartylphosphate" evidence="4">
    <location>
        <position position="571"/>
    </location>
</feature>
<dbReference type="SUPFAM" id="SSF52172">
    <property type="entry name" value="CheY-like"/>
    <property type="match status" value="1"/>
</dbReference>
<evidence type="ECO:0000259" key="8">
    <source>
        <dbReference type="PROSITE" id="PS50113"/>
    </source>
</evidence>
<dbReference type="Pfam" id="PF00072">
    <property type="entry name" value="Response_reg"/>
    <property type="match status" value="1"/>
</dbReference>
<dbReference type="Gene3D" id="3.40.50.2300">
    <property type="match status" value="1"/>
</dbReference>
<dbReference type="PANTHER" id="PTHR43065">
    <property type="entry name" value="SENSOR HISTIDINE KINASE"/>
    <property type="match status" value="1"/>
</dbReference>
<keyword evidence="3 4" id="KW-0597">Phosphoprotein</keyword>
<dbReference type="PRINTS" id="PR00344">
    <property type="entry name" value="BCTRLSENSOR"/>
</dbReference>
<evidence type="ECO:0000259" key="5">
    <source>
        <dbReference type="PROSITE" id="PS50109"/>
    </source>
</evidence>
<sequence>MDPRKCSNQGTNDEAETGLAQYCLDQASVCFFRHDAEGRFLHVNQKACESLGYSLTELIDMSVYDINPTVTSENWPNLWQRMCDARSITFEAIHRRKDGTTFPVEITANLIEHNNHRFAISFVQDITERKRVEEKLRLTQFSFDRASIGIFRSGMDARILNANEQACKSLGYSCEELARMTIFDIDPTVSQEVWNDLWQKTCEKVTINFETTHRRKDGTTFPVDITANLLEFEGSKYSISFVRDITEKKENEKQKAIMEAHLHQAQRMEAIGTLAGGIAHDFNNILSAIYGYTQLAQLRCAGGSKLREFIDQIGLASDRAKDLVQQILAFSRQGKSEKMPIDIGSVAKDAIKLIRATIPTTIEIRQTIKPKLGAVFADETQIHQIIMNLCTNAYHAMQKKGGLLEVDIVPVAINTQDSSNYPDMDPGKYLKLIVSDTGDGMDQDTLARIFEPYFTTKRSGEGTGMGLSTVHGIVKDHGGCIKAYSEPGVGTTFQIFLPLVETVPQGSTPEEGPLASGEECILLVDDEKLLIEIGKELLEALGYHVETRTSPIDAIEAFRVNPEKYQLVISDMTMPKMTGLKMAQRIKTIRPEIPIIICTGFSTTISTDTLAQSGINEVLMKPVTLHELSSTVRNVLDETRRMTVSPNREDADHAAAER</sequence>
<feature type="domain" description="Histidine kinase" evidence="5">
    <location>
        <begin position="277"/>
        <end position="501"/>
    </location>
</feature>
<dbReference type="SMART" id="SM00387">
    <property type="entry name" value="HATPase_c"/>
    <property type="match status" value="1"/>
</dbReference>
<dbReference type="AlphaFoldDB" id="A0A5K7YJT7"/>
<organism evidence="9 10">
    <name type="scientific">Desulfosarcina alkanivorans</name>
    <dbReference type="NCBI Taxonomy" id="571177"/>
    <lineage>
        <taxon>Bacteria</taxon>
        <taxon>Pseudomonadati</taxon>
        <taxon>Thermodesulfobacteriota</taxon>
        <taxon>Desulfobacteria</taxon>
        <taxon>Desulfobacterales</taxon>
        <taxon>Desulfosarcinaceae</taxon>
        <taxon>Desulfosarcina</taxon>
    </lineage>
</organism>